<keyword evidence="3" id="KW-1185">Reference proteome</keyword>
<dbReference type="AlphaFoldDB" id="A0A9Q9AVG4"/>
<proteinExistence type="predicted"/>
<feature type="region of interest" description="Disordered" evidence="1">
    <location>
        <begin position="123"/>
        <end position="159"/>
    </location>
</feature>
<dbReference type="Proteomes" id="UP001056384">
    <property type="component" value="Chromosome 4"/>
</dbReference>
<evidence type="ECO:0000313" key="2">
    <source>
        <dbReference type="EMBL" id="USW52843.1"/>
    </source>
</evidence>
<evidence type="ECO:0000256" key="1">
    <source>
        <dbReference type="SAM" id="MobiDB-lite"/>
    </source>
</evidence>
<accession>A0A9Q9AVG4</accession>
<organism evidence="2 3">
    <name type="scientific">Septoria linicola</name>
    <dbReference type="NCBI Taxonomy" id="215465"/>
    <lineage>
        <taxon>Eukaryota</taxon>
        <taxon>Fungi</taxon>
        <taxon>Dikarya</taxon>
        <taxon>Ascomycota</taxon>
        <taxon>Pezizomycotina</taxon>
        <taxon>Dothideomycetes</taxon>
        <taxon>Dothideomycetidae</taxon>
        <taxon>Mycosphaerellales</taxon>
        <taxon>Mycosphaerellaceae</taxon>
        <taxon>Septoria</taxon>
    </lineage>
</organism>
<reference evidence="2" key="1">
    <citation type="submission" date="2022-06" db="EMBL/GenBank/DDBJ databases">
        <title>Complete genome sequences of two strains of the flax pathogen Septoria linicola.</title>
        <authorList>
            <person name="Lapalu N."/>
            <person name="Simon A."/>
            <person name="Demenou B."/>
            <person name="Paumier D."/>
            <person name="Guillot M.-P."/>
            <person name="Gout L."/>
            <person name="Valade R."/>
        </authorList>
    </citation>
    <scope>NUCLEOTIDE SEQUENCE</scope>
    <source>
        <strain evidence="2">SE15195</strain>
    </source>
</reference>
<feature type="region of interest" description="Disordered" evidence="1">
    <location>
        <begin position="13"/>
        <end position="34"/>
    </location>
</feature>
<feature type="region of interest" description="Disordered" evidence="1">
    <location>
        <begin position="365"/>
        <end position="417"/>
    </location>
</feature>
<evidence type="ECO:0000313" key="3">
    <source>
        <dbReference type="Proteomes" id="UP001056384"/>
    </source>
</evidence>
<name>A0A9Q9AVG4_9PEZI</name>
<feature type="compositionally biased region" description="Basic and acidic residues" evidence="1">
    <location>
        <begin position="16"/>
        <end position="26"/>
    </location>
</feature>
<feature type="compositionally biased region" description="Low complexity" evidence="1">
    <location>
        <begin position="391"/>
        <end position="410"/>
    </location>
</feature>
<gene>
    <name evidence="2" type="ORF">Slin15195_G061620</name>
</gene>
<feature type="compositionally biased region" description="Pro residues" evidence="1">
    <location>
        <begin position="380"/>
        <end position="390"/>
    </location>
</feature>
<sequence length="417" mass="45848">MSEPYLSLTRLAARNSSDHETEKRLNSSDLTHSQHSSVYDAETLQNDDLNAAEHALKDRSGGTRLCTITEQQSIRTLNTLTSVCTFQGRISPVEFHANEVDVGGRFIPRRRCFSADEVVKRATRSSVDLPDAPDRVEPTHGPPFRRNTPPGFPRWPDEAGVASNVTLRTQSSQTPSFFQRLRHRGIEEATIEPPISGQTMAARLNSRNLIASRHWRPPVSAHLTHRFSELSSHPFAAAQDPDLVAKSRQALRYASESNVPVTPSRVATRAALRSAQLPAHMRSRYSMGRGTDNAEGVQLDNTVFGSSTRPLFKFCRHQLARIKTHHGITTPQLIAHYGHRAASLDGEASGPAIHEIPPVFRHDYAISNLPSTSGGGSGPPEIPEPQPQSIPDPTLTRASTMYSMMSSDTDTPPDARA</sequence>
<protein>
    <submittedName>
        <fullName evidence="2">Uncharacterized protein</fullName>
    </submittedName>
</protein>
<dbReference type="EMBL" id="CP099421">
    <property type="protein sequence ID" value="USW52843.1"/>
    <property type="molecule type" value="Genomic_DNA"/>
</dbReference>